<dbReference type="GO" id="GO:0006281">
    <property type="term" value="P:DNA repair"/>
    <property type="evidence" value="ECO:0007669"/>
    <property type="project" value="TreeGrafter"/>
</dbReference>
<accession>A0A8J6TB64</accession>
<reference evidence="4 5" key="1">
    <citation type="submission" date="2020-08" db="EMBL/GenBank/DDBJ databases">
        <title>Bridging the membrane lipid divide: bacteria of the FCB group superphylum have the potential to synthesize archaeal ether lipids.</title>
        <authorList>
            <person name="Villanueva L."/>
            <person name="Von Meijenfeldt F.A.B."/>
            <person name="Westbye A.B."/>
            <person name="Yadav S."/>
            <person name="Hopmans E.C."/>
            <person name="Dutilh B.E."/>
            <person name="Sinninghe Damste J.S."/>
        </authorList>
    </citation>
    <scope>NUCLEOTIDE SEQUENCE [LARGE SCALE GENOMIC DNA]</scope>
    <source>
        <strain evidence="4">NIOZ-UU82</strain>
    </source>
</reference>
<dbReference type="Pfam" id="PF00271">
    <property type="entry name" value="Helicase_C"/>
    <property type="match status" value="1"/>
</dbReference>
<dbReference type="Gene3D" id="3.40.50.10810">
    <property type="entry name" value="Tandem AAA-ATPase domain"/>
    <property type="match status" value="1"/>
</dbReference>
<dbReference type="Proteomes" id="UP000603545">
    <property type="component" value="Unassembled WGS sequence"/>
</dbReference>
<comment type="caution">
    <text evidence="4">The sequence shown here is derived from an EMBL/GenBank/DDBJ whole genome shotgun (WGS) entry which is preliminary data.</text>
</comment>
<name>A0A8J6TB64_9BACT</name>
<dbReference type="GO" id="GO:0005524">
    <property type="term" value="F:ATP binding"/>
    <property type="evidence" value="ECO:0007669"/>
    <property type="project" value="InterPro"/>
</dbReference>
<organism evidence="4 5">
    <name type="scientific">Candidatus Desulfaltia bathyphila</name>
    <dbReference type="NCBI Taxonomy" id="2841697"/>
    <lineage>
        <taxon>Bacteria</taxon>
        <taxon>Pseudomonadati</taxon>
        <taxon>Thermodesulfobacteriota</taxon>
        <taxon>Desulfobacteria</taxon>
        <taxon>Desulfobacterales</taxon>
        <taxon>Desulfobacterales incertae sedis</taxon>
        <taxon>Candidatus Desulfaltia</taxon>
    </lineage>
</organism>
<dbReference type="GO" id="GO:0004386">
    <property type="term" value="F:helicase activity"/>
    <property type="evidence" value="ECO:0007669"/>
    <property type="project" value="UniProtKB-KW"/>
</dbReference>
<dbReference type="Gene3D" id="3.40.50.300">
    <property type="entry name" value="P-loop containing nucleotide triphosphate hydrolases"/>
    <property type="match status" value="1"/>
</dbReference>
<dbReference type="InterPro" id="IPR049730">
    <property type="entry name" value="SNF2/RAD54-like_C"/>
</dbReference>
<keyword evidence="4" id="KW-0547">Nucleotide-binding</keyword>
<evidence type="ECO:0000259" key="2">
    <source>
        <dbReference type="PROSITE" id="PS51192"/>
    </source>
</evidence>
<evidence type="ECO:0000259" key="3">
    <source>
        <dbReference type="PROSITE" id="PS51194"/>
    </source>
</evidence>
<evidence type="ECO:0000313" key="4">
    <source>
        <dbReference type="EMBL" id="MBC8198690.1"/>
    </source>
</evidence>
<feature type="domain" description="Helicase C-terminal" evidence="3">
    <location>
        <begin position="693"/>
        <end position="916"/>
    </location>
</feature>
<keyword evidence="4" id="KW-0347">Helicase</keyword>
<dbReference type="InterPro" id="IPR038718">
    <property type="entry name" value="SNF2-like_sf"/>
</dbReference>
<keyword evidence="1" id="KW-0378">Hydrolase</keyword>
<dbReference type="GO" id="GO:0031297">
    <property type="term" value="P:replication fork processing"/>
    <property type="evidence" value="ECO:0007669"/>
    <property type="project" value="TreeGrafter"/>
</dbReference>
<dbReference type="InterPro" id="IPR000330">
    <property type="entry name" value="SNF2_N"/>
</dbReference>
<dbReference type="InterPro" id="IPR025202">
    <property type="entry name" value="PLD-like_dom"/>
</dbReference>
<dbReference type="GO" id="GO:0016787">
    <property type="term" value="F:hydrolase activity"/>
    <property type="evidence" value="ECO:0007669"/>
    <property type="project" value="UniProtKB-KW"/>
</dbReference>
<dbReference type="CDD" id="cd18793">
    <property type="entry name" value="SF2_C_SNF"/>
    <property type="match status" value="1"/>
</dbReference>
<protein>
    <submittedName>
        <fullName evidence="4">DEAD/DEAH box helicase family protein</fullName>
    </submittedName>
</protein>
<dbReference type="Gene3D" id="3.30.870.10">
    <property type="entry name" value="Endonuclease Chain A"/>
    <property type="match status" value="1"/>
</dbReference>
<dbReference type="AlphaFoldDB" id="A0A8J6TB64"/>
<dbReference type="PROSITE" id="PS51192">
    <property type="entry name" value="HELICASE_ATP_BIND_1"/>
    <property type="match status" value="1"/>
</dbReference>
<keyword evidence="4" id="KW-0067">ATP-binding</keyword>
<dbReference type="PANTHER" id="PTHR45766:SF6">
    <property type="entry name" value="SWI_SNF-RELATED MATRIX-ASSOCIATED ACTIN-DEPENDENT REGULATOR OF CHROMATIN SUBFAMILY A-LIKE PROTEIN 1"/>
    <property type="match status" value="1"/>
</dbReference>
<evidence type="ECO:0000313" key="5">
    <source>
        <dbReference type="Proteomes" id="UP000603545"/>
    </source>
</evidence>
<dbReference type="SUPFAM" id="SSF52540">
    <property type="entry name" value="P-loop containing nucleoside triphosphate hydrolases"/>
    <property type="match status" value="1"/>
</dbReference>
<proteinExistence type="predicted"/>
<dbReference type="InterPro" id="IPR027417">
    <property type="entry name" value="P-loop_NTPase"/>
</dbReference>
<dbReference type="Pfam" id="PF00176">
    <property type="entry name" value="SNF2-rel_dom"/>
    <property type="match status" value="1"/>
</dbReference>
<dbReference type="PROSITE" id="PS51194">
    <property type="entry name" value="HELICASE_CTER"/>
    <property type="match status" value="1"/>
</dbReference>
<dbReference type="SMART" id="SM00487">
    <property type="entry name" value="DEXDc"/>
    <property type="match status" value="1"/>
</dbReference>
<dbReference type="InterPro" id="IPR014001">
    <property type="entry name" value="Helicase_ATP-bd"/>
</dbReference>
<dbReference type="PANTHER" id="PTHR45766">
    <property type="entry name" value="DNA ANNEALING HELICASE AND ENDONUCLEASE ZRANB3 FAMILY MEMBER"/>
    <property type="match status" value="1"/>
</dbReference>
<dbReference type="EMBL" id="JACNLL010000019">
    <property type="protein sequence ID" value="MBC8198690.1"/>
    <property type="molecule type" value="Genomic_DNA"/>
</dbReference>
<sequence length="1124" mass="131350">MLLDNKTRSNENGYFKVFDLLADYIETGRVDIVTGYFSTCAIAKLSDKVNNAESFRMILGDLLQTDAKDDKIINLLSDSLAVDQTLFLSVSAKKAVEFLKQEKVRIKTIQRNFCHAKTYIYKDNDSRKNFQIIGSSNLTEAGLGLKESANIELNRAETGDSPDYHELTGWFQELWKSKSALDKIELADKTKIDCKEHLINLIQNFYKEYSPEDLYYKVLYELFKEDLLSISFDKEFIKEISHLQETIIYKKLYSFQQKGVISLIKMLQKENGAILADAVGLGKTWSALSVMKYFEIKGYKVILLCPKKLENNWRQYLEGHRSIFENDRLKYTIRFHTDLQDERLQNYQDDFTIKRFFQGNPKVLIVIDESHNLRNDKSSRYKFLADNILQKNKDVKVLQLSATPINNRLTDIRNQFKLIKKGFDDGFKKSEIGIKSLQNIFANAQKEYKNWQNLENRKIKDFIQILPQKFFDLTDSLIVARTRKLIENEFGAMSFPAKETPLNEYINTENIGSLKTFDDILDAIKVNLTAYRPSEYITDVKPVSVLEDPRQREKFLVKMMFILLMKRLESSWFSFKNTVENILHHHENALSKVNTYIESQQNIDLEPDIIDEDVIEDLEQAAMDYTASGIEEDTDLPGELSLGKKNPVLLSTITDIDHFKKHLEEDIAKFTILKENLKAYEQELIDNKKTDNKLDKLVWHIENKRKERANKKVLIFTVFKDTAQYLFQELIKRGYTKIACVSGSQSETDDGYRGAKFNEILQRFAPYTKLYNERDWEHIYDKARKNDPDTFQKPENFEDWKEVVKKYDHNTWEKINNPIEILIATDCLSEGQNLQDCDCVVNYDIHWNPVRLIQRMGRIDRLGSPNKTVMGINFWPGKDYEDYLRLKDRVEKRMALMSIVGTEIDEKMTPEVERMTKDNPILSKQAQKMLEQLQVTWDDVETSDETLGLTDLSLEQFRQELFEMFQKNKEFFERMPNGIFTGFKALPDKQYPELPGGIIALLGYPAKPDEADTHVYKEYFLLYSNSKGYSTYSNNKEILGILRKHKYQRRYVPEDIEKGEQKAINILSAGIKDWIKGQIPQKAVEEIQSLFENGVDVKKTTEEKKLEEKFKPENFDLITWFVVS</sequence>
<dbReference type="Pfam" id="PF13091">
    <property type="entry name" value="PLDc_2"/>
    <property type="match status" value="1"/>
</dbReference>
<dbReference type="InterPro" id="IPR001650">
    <property type="entry name" value="Helicase_C-like"/>
</dbReference>
<dbReference type="SMART" id="SM00490">
    <property type="entry name" value="HELICc"/>
    <property type="match status" value="1"/>
</dbReference>
<feature type="domain" description="Helicase ATP-binding" evidence="2">
    <location>
        <begin position="264"/>
        <end position="422"/>
    </location>
</feature>
<evidence type="ECO:0000256" key="1">
    <source>
        <dbReference type="ARBA" id="ARBA00022801"/>
    </source>
</evidence>
<gene>
    <name evidence="4" type="ORF">H8E80_01390</name>
</gene>